<comment type="caution">
    <text evidence="2">The sequence shown here is derived from an EMBL/GenBank/DDBJ whole genome shotgun (WGS) entry which is preliminary data.</text>
</comment>
<reference evidence="3" key="1">
    <citation type="submission" date="2019-06" db="EMBL/GenBank/DDBJ databases">
        <authorList>
            <person name="Broberg M."/>
        </authorList>
    </citation>
    <scope>NUCLEOTIDE SEQUENCE [LARGE SCALE GENOMIC DNA]</scope>
</reference>
<dbReference type="EMBL" id="CABFNO020001473">
    <property type="protein sequence ID" value="CAG9990532.1"/>
    <property type="molecule type" value="Genomic_DNA"/>
</dbReference>
<evidence type="ECO:0000313" key="2">
    <source>
        <dbReference type="EMBL" id="CAG9990532.1"/>
    </source>
</evidence>
<keyword evidence="3" id="KW-1185">Reference proteome</keyword>
<feature type="chain" id="PRO_5040328106" evidence="1">
    <location>
        <begin position="16"/>
        <end position="176"/>
    </location>
</feature>
<evidence type="ECO:0000313" key="3">
    <source>
        <dbReference type="Proteomes" id="UP000754883"/>
    </source>
</evidence>
<reference evidence="2 3" key="2">
    <citation type="submission" date="2021-10" db="EMBL/GenBank/DDBJ databases">
        <authorList>
            <person name="Piombo E."/>
        </authorList>
    </citation>
    <scope>NUCLEOTIDE SEQUENCE [LARGE SCALE GENOMIC DNA]</scope>
</reference>
<feature type="signal peptide" evidence="1">
    <location>
        <begin position="1"/>
        <end position="15"/>
    </location>
</feature>
<gene>
    <name evidence="2" type="ORF">CBYS24578_00013836</name>
</gene>
<proteinExistence type="predicted"/>
<evidence type="ECO:0000256" key="1">
    <source>
        <dbReference type="SAM" id="SignalP"/>
    </source>
</evidence>
<protein>
    <submittedName>
        <fullName evidence="2">Uncharacterized protein</fullName>
    </submittedName>
</protein>
<keyword evidence="1" id="KW-0732">Signal</keyword>
<dbReference type="AlphaFoldDB" id="A0A9N9UJ81"/>
<accession>A0A9N9UJ81</accession>
<dbReference type="OrthoDB" id="5129094at2759"/>
<dbReference type="Proteomes" id="UP000754883">
    <property type="component" value="Unassembled WGS sequence"/>
</dbReference>
<sequence length="176" mass="18494">MKFSAVLVWASLALATPTPAIQTRDEDNTLCKLFDGLSKLEDTVYASRVKIDAAAAASNVDNESQTAAAIETELEAINAALLAAFGSSTGKGAICLPSLACEEDSDVFTCFLESCSAAAETAADLKDILTTISGLSADVRKAVAEQLGLLRFLTAPSIEVILQYCNKLTQQCPIQV</sequence>
<organism evidence="2 3">
    <name type="scientific">Clonostachys byssicola</name>
    <dbReference type="NCBI Taxonomy" id="160290"/>
    <lineage>
        <taxon>Eukaryota</taxon>
        <taxon>Fungi</taxon>
        <taxon>Dikarya</taxon>
        <taxon>Ascomycota</taxon>
        <taxon>Pezizomycotina</taxon>
        <taxon>Sordariomycetes</taxon>
        <taxon>Hypocreomycetidae</taxon>
        <taxon>Hypocreales</taxon>
        <taxon>Bionectriaceae</taxon>
        <taxon>Clonostachys</taxon>
    </lineage>
</organism>
<name>A0A9N9UJ81_9HYPO</name>